<feature type="chain" id="PRO_5014108836" evidence="2">
    <location>
        <begin position="22"/>
        <end position="139"/>
    </location>
</feature>
<dbReference type="InParanoid" id="R4G8H8"/>
<dbReference type="HOGENOM" id="CLU_1798842_0_0_1"/>
<dbReference type="SUPFAM" id="SSF47565">
    <property type="entry name" value="Insect pheromone/odorant-binding proteins"/>
    <property type="match status" value="1"/>
</dbReference>
<dbReference type="CDD" id="cd23992">
    <property type="entry name" value="PBP_GOBP"/>
    <property type="match status" value="1"/>
</dbReference>
<sequence length="139" mass="15715">MAHFKKVICTLTVLFLALVSGYKEELRATMKSCKNGQDVTDAEIEEFMKPLIPKTDEEKCLMACVFKAFNVIDNGHYDPKIALAVASDLMKNEPEKLQKIKNIIDHCGDDVPRKMDNECELASEIMQCVVKYEREVGIA</sequence>
<dbReference type="EMBL" id="ACPB03017964">
    <property type="status" value="NOT_ANNOTATED_CDS"/>
    <property type="molecule type" value="Genomic_DNA"/>
</dbReference>
<dbReference type="GO" id="GO:0007608">
    <property type="term" value="P:sensory perception of smell"/>
    <property type="evidence" value="ECO:0007669"/>
    <property type="project" value="TreeGrafter"/>
</dbReference>
<dbReference type="FunCoup" id="R4G8H8">
    <property type="interactions" value="36"/>
</dbReference>
<dbReference type="GO" id="GO:0005549">
    <property type="term" value="F:odorant binding"/>
    <property type="evidence" value="ECO:0007669"/>
    <property type="project" value="InterPro"/>
</dbReference>
<dbReference type="PANTHER" id="PTHR11857:SF42">
    <property type="entry name" value="GENERAL ODORANT-BINDING PROTEIN 19D-RELATED"/>
    <property type="match status" value="1"/>
</dbReference>
<dbReference type="VEuPathDB" id="VectorBase:RPRC009905"/>
<organism evidence="3">
    <name type="scientific">Rhodnius prolixus</name>
    <name type="common">Triatomid bug</name>
    <dbReference type="NCBI Taxonomy" id="13249"/>
    <lineage>
        <taxon>Eukaryota</taxon>
        <taxon>Metazoa</taxon>
        <taxon>Ecdysozoa</taxon>
        <taxon>Arthropoda</taxon>
        <taxon>Hexapoda</taxon>
        <taxon>Insecta</taxon>
        <taxon>Pterygota</taxon>
        <taxon>Neoptera</taxon>
        <taxon>Paraneoptera</taxon>
        <taxon>Hemiptera</taxon>
        <taxon>Heteroptera</taxon>
        <taxon>Panheteroptera</taxon>
        <taxon>Cimicomorpha</taxon>
        <taxon>Reduviidae</taxon>
        <taxon>Triatominae</taxon>
        <taxon>Rhodnius</taxon>
    </lineage>
</organism>
<reference evidence="3" key="1">
    <citation type="submission" date="2013-04" db="EMBL/GenBank/DDBJ databases">
        <title>An insight into the transcriptome of the digestive tract of the blood sucking bug, Rhodnius prolixus.</title>
        <authorList>
            <person name="Ribeiro J.M.C."/>
            <person name="Genta F.A."/>
            <person name="Sorgine M.H.F."/>
            <person name="Paiva-Silva G.O."/>
            <person name="Majerowicz D."/>
            <person name="Medeiros M."/>
            <person name="Koerich L."/>
            <person name="Terra W.R."/>
            <person name="Ferreira C."/>
            <person name="Pimentel A.C."/>
            <person name="Bisch P.M."/>
            <person name="Diniz M.M.P."/>
            <person name="Nascimento R."/>
            <person name="Salmon D."/>
            <person name="Silber A.M."/>
            <person name="Alves M."/>
            <person name="Oliveira M.F."/>
            <person name="Gondim K.C."/>
            <person name="Silva Neto M.A.C."/>
            <person name="Atella G.C."/>
            <person name="Araujo H."/>
            <person name="Dias F.S."/>
            <person name="Polycarpo C.R."/>
            <person name="Fampa P."/>
            <person name="Melo A.C."/>
            <person name="Tanaka A.S."/>
            <person name="Balczun C."/>
            <person name="Oliveira J.H.M."/>
            <person name="Goncalves R."/>
            <person name="Lazoski C."/>
            <person name="Pereira M.A."/>
            <person name="Rivera-Pomar R."/>
            <person name="Diambra L."/>
            <person name="Schaub G.A."/>
            <person name="Garcia E.S."/>
            <person name="Azambuja P."/>
            <person name="Braz G.R.C."/>
            <person name="Oliveira P.L."/>
        </authorList>
    </citation>
    <scope>NUCLEOTIDE SEQUENCE</scope>
</reference>
<evidence type="ECO:0000256" key="2">
    <source>
        <dbReference type="SAM" id="SignalP"/>
    </source>
</evidence>
<dbReference type="InterPro" id="IPR006170">
    <property type="entry name" value="PBP/GOBP"/>
</dbReference>
<reference evidence="4" key="3">
    <citation type="submission" date="2015-05" db="UniProtKB">
        <authorList>
            <consortium name="EnsemblMetazoa"/>
        </authorList>
    </citation>
    <scope>IDENTIFICATION</scope>
</reference>
<proteinExistence type="evidence at transcript level"/>
<name>R4G8H8_RHOPR</name>
<dbReference type="PANTHER" id="PTHR11857">
    <property type="entry name" value="ODORANT BINDING PROTEIN-RELATED"/>
    <property type="match status" value="1"/>
</dbReference>
<dbReference type="Gene3D" id="1.10.238.20">
    <property type="entry name" value="Pheromone/general odorant binding protein domain"/>
    <property type="match status" value="1"/>
</dbReference>
<dbReference type="SMART" id="SM00708">
    <property type="entry name" value="PhBP"/>
    <property type="match status" value="1"/>
</dbReference>
<protein>
    <submittedName>
        <fullName evidence="3 4">Putative pbp/gobp family</fullName>
    </submittedName>
</protein>
<evidence type="ECO:0000256" key="1">
    <source>
        <dbReference type="ARBA" id="ARBA00022729"/>
    </source>
</evidence>
<dbReference type="InterPro" id="IPR036728">
    <property type="entry name" value="PBP_GOBP_sf"/>
</dbReference>
<keyword evidence="5" id="KW-1185">Reference proteome</keyword>
<reference evidence="5" key="2">
    <citation type="submission" date="2015-04" db="EMBL/GenBank/DDBJ databases">
        <authorList>
            <person name="Wilson R.K."/>
            <person name="Warren W."/>
            <person name="Dotson E."/>
            <person name="Oliveira P.L."/>
        </authorList>
    </citation>
    <scope>NUCLEOTIDE SEQUENCE</scope>
</reference>
<dbReference type="EMBL" id="GAHY01000947">
    <property type="protein sequence ID" value="JAA76563.1"/>
    <property type="molecule type" value="mRNA"/>
</dbReference>
<feature type="signal peptide" evidence="2">
    <location>
        <begin position="1"/>
        <end position="21"/>
    </location>
</feature>
<dbReference type="AlphaFoldDB" id="R4G8H8"/>
<dbReference type="OMA" id="LAGCMQE"/>
<dbReference type="Pfam" id="PF01395">
    <property type="entry name" value="PBP_GOBP"/>
    <property type="match status" value="1"/>
</dbReference>
<evidence type="ECO:0000313" key="3">
    <source>
        <dbReference type="EMBL" id="JAA76563.1"/>
    </source>
</evidence>
<evidence type="ECO:0000313" key="5">
    <source>
        <dbReference type="Proteomes" id="UP000015103"/>
    </source>
</evidence>
<dbReference type="EMBL" id="ACPB03017963">
    <property type="status" value="NOT_ANNOTATED_CDS"/>
    <property type="molecule type" value="Genomic_DNA"/>
</dbReference>
<accession>R4G8H8</accession>
<dbReference type="Proteomes" id="UP000015103">
    <property type="component" value="Unassembled WGS sequence"/>
</dbReference>
<dbReference type="GO" id="GO:0005615">
    <property type="term" value="C:extracellular space"/>
    <property type="evidence" value="ECO:0007669"/>
    <property type="project" value="TreeGrafter"/>
</dbReference>
<dbReference type="EnsemblMetazoa" id="RPRC009905-RA">
    <property type="protein sequence ID" value="RPRC009905-PA"/>
    <property type="gene ID" value="RPRC009905"/>
</dbReference>
<evidence type="ECO:0000313" key="4">
    <source>
        <dbReference type="EnsemblMetazoa" id="RPRC009905-PA"/>
    </source>
</evidence>
<keyword evidence="1 2" id="KW-0732">Signal</keyword>